<evidence type="ECO:0000313" key="3">
    <source>
        <dbReference type="EMBL" id="CAD6213303.1"/>
    </source>
</evidence>
<protein>
    <recommendedName>
        <fullName evidence="2">Exostosin GT47 domain-containing protein</fullName>
    </recommendedName>
</protein>
<evidence type="ECO:0000313" key="4">
    <source>
        <dbReference type="Proteomes" id="UP000604825"/>
    </source>
</evidence>
<organism evidence="3 4">
    <name type="scientific">Miscanthus lutarioriparius</name>
    <dbReference type="NCBI Taxonomy" id="422564"/>
    <lineage>
        <taxon>Eukaryota</taxon>
        <taxon>Viridiplantae</taxon>
        <taxon>Streptophyta</taxon>
        <taxon>Embryophyta</taxon>
        <taxon>Tracheophyta</taxon>
        <taxon>Spermatophyta</taxon>
        <taxon>Magnoliopsida</taxon>
        <taxon>Liliopsida</taxon>
        <taxon>Poales</taxon>
        <taxon>Poaceae</taxon>
        <taxon>PACMAD clade</taxon>
        <taxon>Panicoideae</taxon>
        <taxon>Andropogonodae</taxon>
        <taxon>Andropogoneae</taxon>
        <taxon>Saccharinae</taxon>
        <taxon>Miscanthus</taxon>
    </lineage>
</organism>
<feature type="domain" description="Exostosin GT47" evidence="2">
    <location>
        <begin position="58"/>
        <end position="132"/>
    </location>
</feature>
<sequence length="132" mass="15453">MSFFFFFCLCLFLLPSSVPVLPRRQGGSPTLRWDMDPFLVDAAADPRRPRRGSVRRMKQYECLTNHSVVASAVFVPFDAGFDFARYNWGYDNTTRDARSVDLIEWLMARPQLRRMWGHDHFPVAGRTGWDFR</sequence>
<accession>A0A811N1C7</accession>
<feature type="signal peptide" evidence="1">
    <location>
        <begin position="1"/>
        <end position="19"/>
    </location>
</feature>
<evidence type="ECO:0000259" key="2">
    <source>
        <dbReference type="Pfam" id="PF03016"/>
    </source>
</evidence>
<dbReference type="Pfam" id="PF03016">
    <property type="entry name" value="Exostosin_GT47"/>
    <property type="match status" value="1"/>
</dbReference>
<keyword evidence="4" id="KW-1185">Reference proteome</keyword>
<proteinExistence type="predicted"/>
<keyword evidence="1" id="KW-0732">Signal</keyword>
<comment type="caution">
    <text evidence="3">The sequence shown here is derived from an EMBL/GenBank/DDBJ whole genome shotgun (WGS) entry which is preliminary data.</text>
</comment>
<dbReference type="InterPro" id="IPR040911">
    <property type="entry name" value="Exostosin_GT47"/>
</dbReference>
<gene>
    <name evidence="3" type="ORF">NCGR_LOCUS8933</name>
</gene>
<reference evidence="3" key="1">
    <citation type="submission" date="2020-10" db="EMBL/GenBank/DDBJ databases">
        <authorList>
            <person name="Han B."/>
            <person name="Lu T."/>
            <person name="Zhao Q."/>
            <person name="Huang X."/>
            <person name="Zhao Y."/>
        </authorList>
    </citation>
    <scope>NUCLEOTIDE SEQUENCE</scope>
</reference>
<name>A0A811N1C7_9POAL</name>
<feature type="chain" id="PRO_5032897033" description="Exostosin GT47 domain-containing protein" evidence="1">
    <location>
        <begin position="20"/>
        <end position="132"/>
    </location>
</feature>
<dbReference type="OrthoDB" id="1924787at2759"/>
<evidence type="ECO:0000256" key="1">
    <source>
        <dbReference type="SAM" id="SignalP"/>
    </source>
</evidence>
<dbReference type="EMBL" id="CAJGYO010000002">
    <property type="protein sequence ID" value="CAD6213303.1"/>
    <property type="molecule type" value="Genomic_DNA"/>
</dbReference>
<dbReference type="AlphaFoldDB" id="A0A811N1C7"/>
<dbReference type="Proteomes" id="UP000604825">
    <property type="component" value="Unassembled WGS sequence"/>
</dbReference>